<dbReference type="SUPFAM" id="SSF140931">
    <property type="entry name" value="Fic-like"/>
    <property type="match status" value="1"/>
</dbReference>
<evidence type="ECO:0000313" key="6">
    <source>
        <dbReference type="Proteomes" id="UP000488506"/>
    </source>
</evidence>
<feature type="site" description="Important for autoinhibition of adenylyltransferase activity" evidence="3">
    <location>
        <position position="48"/>
    </location>
</feature>
<reference evidence="5 6" key="1">
    <citation type="submission" date="2019-12" db="EMBL/GenBank/DDBJ databases">
        <authorList>
            <person name="Wolfe R."/>
            <person name="Danczak R."/>
            <person name="Wilkins M."/>
        </authorList>
    </citation>
    <scope>NUCLEOTIDE SEQUENCE [LARGE SCALE GENOMIC DNA]</scope>
    <source>
        <strain evidence="5">X2_MaxBin.013</strain>
    </source>
</reference>
<name>A0A833NR82_UNCSA</name>
<gene>
    <name evidence="5" type="ORF">FD145_1627</name>
</gene>
<dbReference type="PANTHER" id="PTHR13504:SF38">
    <property type="entry name" value="FIDO DOMAIN-CONTAINING PROTEIN"/>
    <property type="match status" value="1"/>
</dbReference>
<dbReference type="InterPro" id="IPR040198">
    <property type="entry name" value="Fido_containing"/>
</dbReference>
<dbReference type="AlphaFoldDB" id="A0A833NR82"/>
<evidence type="ECO:0000256" key="2">
    <source>
        <dbReference type="PIRSR" id="PIRSR640198-2"/>
    </source>
</evidence>
<dbReference type="GO" id="GO:0005524">
    <property type="term" value="F:ATP binding"/>
    <property type="evidence" value="ECO:0007669"/>
    <property type="project" value="UniProtKB-KW"/>
</dbReference>
<evidence type="ECO:0000256" key="3">
    <source>
        <dbReference type="PIRSR" id="PIRSR640198-3"/>
    </source>
</evidence>
<dbReference type="PROSITE" id="PS51459">
    <property type="entry name" value="FIDO"/>
    <property type="match status" value="1"/>
</dbReference>
<dbReference type="EMBL" id="WPAF01000052">
    <property type="protein sequence ID" value="KAF0132561.1"/>
    <property type="molecule type" value="Genomic_DNA"/>
</dbReference>
<feature type="binding site" evidence="2">
    <location>
        <begin position="181"/>
        <end position="188"/>
    </location>
    <ligand>
        <name>ATP</name>
        <dbReference type="ChEBI" id="CHEBI:30616"/>
    </ligand>
</feature>
<feature type="non-terminal residue" evidence="5">
    <location>
        <position position="188"/>
    </location>
</feature>
<evidence type="ECO:0000313" key="5">
    <source>
        <dbReference type="EMBL" id="KAF0132561.1"/>
    </source>
</evidence>
<dbReference type="InterPro" id="IPR036597">
    <property type="entry name" value="Fido-like_dom_sf"/>
</dbReference>
<dbReference type="Pfam" id="PF02661">
    <property type="entry name" value="Fic"/>
    <property type="match status" value="1"/>
</dbReference>
<keyword evidence="2" id="KW-0067">ATP-binding</keyword>
<proteinExistence type="predicted"/>
<feature type="domain" description="Fido" evidence="4">
    <location>
        <begin position="98"/>
        <end position="188"/>
    </location>
</feature>
<dbReference type="Gene3D" id="1.10.3290.10">
    <property type="entry name" value="Fido-like domain"/>
    <property type="match status" value="1"/>
</dbReference>
<evidence type="ECO:0000256" key="1">
    <source>
        <dbReference type="PIRSR" id="PIRSR640198-1"/>
    </source>
</evidence>
<feature type="active site" evidence="1">
    <location>
        <position position="177"/>
    </location>
</feature>
<accession>A0A833NR82</accession>
<evidence type="ECO:0000259" key="4">
    <source>
        <dbReference type="PROSITE" id="PS51459"/>
    </source>
</evidence>
<protein>
    <submittedName>
        <fullName evidence="5">Filamentation induced by cAMP protein fic</fullName>
    </submittedName>
</protein>
<dbReference type="Proteomes" id="UP000488506">
    <property type="component" value="Unassembled WGS sequence"/>
</dbReference>
<dbReference type="PANTHER" id="PTHR13504">
    <property type="entry name" value="FIDO DOMAIN-CONTAINING PROTEIN DDB_G0283145"/>
    <property type="match status" value="1"/>
</dbReference>
<sequence>MFEFTNKIKECDELKVELDSFRPFSPAIVNQLKGYYKISLTYTSNAIEGNSLTESETKVVVEDGLTIGGKPLKDHLEALGHASAYDFIYNLANAKKEISEEEILRMHHLFYEKIDEDNAGKYRKVPVFVSGTDYIFPAPDTVSALMKAFVNAIAGQRKKLHPIEFAAWMHNQFINIHPFVDGNGRVAR</sequence>
<organism evidence="5 6">
    <name type="scientific">Candidatus Saganbacteria bacterium</name>
    <dbReference type="NCBI Taxonomy" id="2575572"/>
    <lineage>
        <taxon>Bacteria</taxon>
        <taxon>Bacillati</taxon>
        <taxon>Saganbacteria</taxon>
    </lineage>
</organism>
<comment type="caution">
    <text evidence="5">The sequence shown here is derived from an EMBL/GenBank/DDBJ whole genome shotgun (WGS) entry which is preliminary data.</text>
</comment>
<keyword evidence="2" id="KW-0547">Nucleotide-binding</keyword>
<dbReference type="InterPro" id="IPR003812">
    <property type="entry name" value="Fido"/>
</dbReference>